<evidence type="ECO:0000313" key="2">
    <source>
        <dbReference type="Proteomes" id="UP000091956"/>
    </source>
</evidence>
<gene>
    <name evidence="1" type="ORF">VE01_04900</name>
</gene>
<name>A0A1B8GMN9_9PEZI</name>
<organism evidence="1 2">
    <name type="scientific">Pseudogymnoascus verrucosus</name>
    <dbReference type="NCBI Taxonomy" id="342668"/>
    <lineage>
        <taxon>Eukaryota</taxon>
        <taxon>Fungi</taxon>
        <taxon>Dikarya</taxon>
        <taxon>Ascomycota</taxon>
        <taxon>Pezizomycotina</taxon>
        <taxon>Leotiomycetes</taxon>
        <taxon>Thelebolales</taxon>
        <taxon>Thelebolaceae</taxon>
        <taxon>Pseudogymnoascus</taxon>
    </lineage>
</organism>
<keyword evidence="2" id="KW-1185">Reference proteome</keyword>
<dbReference type="Proteomes" id="UP000091956">
    <property type="component" value="Unassembled WGS sequence"/>
</dbReference>
<evidence type="ECO:0000313" key="1">
    <source>
        <dbReference type="EMBL" id="OBT97101.1"/>
    </source>
</evidence>
<accession>A0A1B8GMN9</accession>
<dbReference type="GeneID" id="28838286"/>
<dbReference type="OrthoDB" id="3436746at2759"/>
<dbReference type="EMBL" id="KV460224">
    <property type="protein sequence ID" value="OBT97101.1"/>
    <property type="molecule type" value="Genomic_DNA"/>
</dbReference>
<reference evidence="1 2" key="1">
    <citation type="submission" date="2016-03" db="EMBL/GenBank/DDBJ databases">
        <title>Comparative genomics of Pseudogymnoascus destructans, the fungus causing white-nose syndrome of bats.</title>
        <authorList>
            <person name="Palmer J.M."/>
            <person name="Drees K.P."/>
            <person name="Foster J.T."/>
            <person name="Lindner D.L."/>
        </authorList>
    </citation>
    <scope>NUCLEOTIDE SEQUENCE [LARGE SCALE GENOMIC DNA]</scope>
    <source>
        <strain evidence="1 2">UAMH 10579</strain>
    </source>
</reference>
<dbReference type="AlphaFoldDB" id="A0A1B8GMN9"/>
<reference evidence="2" key="2">
    <citation type="journal article" date="2018" name="Nat. Commun.">
        <title>Extreme sensitivity to ultraviolet light in the fungal pathogen causing white-nose syndrome of bats.</title>
        <authorList>
            <person name="Palmer J.M."/>
            <person name="Drees K.P."/>
            <person name="Foster J.T."/>
            <person name="Lindner D.L."/>
        </authorList>
    </citation>
    <scope>NUCLEOTIDE SEQUENCE [LARGE SCALE GENOMIC DNA]</scope>
    <source>
        <strain evidence="2">UAMH 10579</strain>
    </source>
</reference>
<dbReference type="RefSeq" id="XP_018130834.1">
    <property type="nucleotide sequence ID" value="XM_018274366.2"/>
</dbReference>
<proteinExistence type="predicted"/>
<sequence>MSTKNTPSHSPFSLSLNTHIAFLQNAIISLLAEQTKLSDKIDRLKGLVEELRWETRRDTEMLKERVGCPSCLSGRFTPVGELVGMRDGKEGVAKKEQLWGGKGEVMKGEFEGEVVKGEFGGV</sequence>
<protein>
    <submittedName>
        <fullName evidence="1">Uncharacterized protein</fullName>
    </submittedName>
</protein>